<dbReference type="InterPro" id="IPR050819">
    <property type="entry name" value="Tripeptidyl-peptidase_I"/>
</dbReference>
<feature type="binding site" evidence="1">
    <location>
        <position position="363"/>
    </location>
    <ligand>
        <name>Ca(2+)</name>
        <dbReference type="ChEBI" id="CHEBI:29108"/>
    </ligand>
</feature>
<proteinExistence type="predicted"/>
<reference evidence="3 4" key="1">
    <citation type="submission" date="2018-10" db="EMBL/GenBank/DDBJ databases">
        <title>Paraburkholderia sp. 7MK8-2, isolated from soil.</title>
        <authorList>
            <person name="Gao Z.-H."/>
            <person name="Qiu L.-H."/>
        </authorList>
    </citation>
    <scope>NUCLEOTIDE SEQUENCE [LARGE SCALE GENOMIC DNA]</scope>
    <source>
        <strain evidence="3 4">7MK8-2</strain>
    </source>
</reference>
<dbReference type="PANTHER" id="PTHR14218">
    <property type="entry name" value="PROTEASE S8 TRIPEPTIDYL PEPTIDASE I CLN2"/>
    <property type="match status" value="1"/>
</dbReference>
<dbReference type="AlphaFoldDB" id="A0A494X6J8"/>
<comment type="cofactor">
    <cofactor evidence="1">
        <name>Ca(2+)</name>
        <dbReference type="ChEBI" id="CHEBI:29108"/>
    </cofactor>
    <text evidence="1">Binds 1 Ca(2+) ion per subunit.</text>
</comment>
<dbReference type="InterPro" id="IPR036852">
    <property type="entry name" value="Peptidase_S8/S53_dom_sf"/>
</dbReference>
<keyword evidence="1" id="KW-0479">Metal-binding</keyword>
<evidence type="ECO:0000313" key="4">
    <source>
        <dbReference type="Proteomes" id="UP000280434"/>
    </source>
</evidence>
<dbReference type="CDD" id="cd04056">
    <property type="entry name" value="Peptidases_S53"/>
    <property type="match status" value="1"/>
</dbReference>
<accession>A0A494X6J8</accession>
<protein>
    <submittedName>
        <fullName evidence="3">Peptidase S8/S53 subtilisin kexin sedolisin</fullName>
    </submittedName>
</protein>
<dbReference type="Proteomes" id="UP000280434">
    <property type="component" value="Unassembled WGS sequence"/>
</dbReference>
<evidence type="ECO:0000313" key="3">
    <source>
        <dbReference type="EMBL" id="RKP46325.1"/>
    </source>
</evidence>
<dbReference type="PANTHER" id="PTHR14218:SF15">
    <property type="entry name" value="TRIPEPTIDYL-PEPTIDASE 1"/>
    <property type="match status" value="1"/>
</dbReference>
<name>A0A494X6J8_9BURK</name>
<gene>
    <name evidence="3" type="ORF">D7S89_16890</name>
</gene>
<organism evidence="3 4">
    <name type="scientific">Trinickia fusca</name>
    <dbReference type="NCBI Taxonomy" id="2419777"/>
    <lineage>
        <taxon>Bacteria</taxon>
        <taxon>Pseudomonadati</taxon>
        <taxon>Pseudomonadota</taxon>
        <taxon>Betaproteobacteria</taxon>
        <taxon>Burkholderiales</taxon>
        <taxon>Burkholderiaceae</taxon>
        <taxon>Trinickia</taxon>
    </lineage>
</organism>
<dbReference type="GO" id="GO:0006508">
    <property type="term" value="P:proteolysis"/>
    <property type="evidence" value="ECO:0007669"/>
    <property type="project" value="UniProtKB-KW"/>
</dbReference>
<sequence length="393" mass="40770">MATLWGPSAWGVQPHSGTILVPDSTIEHPADVGHKAHTNHVVFLRDTAQGIGSSPSGETPQSLSTQVYALPDPSTSGTGSGTIVLVDAYDYPTAENDLNVFSQTFGLPKTCATGSTPCVSFQKIYASGSQPHLNCGWAQEASLDIEWAHAMAPNANIVLVEAASSSFSDLFNAVDVAVDTIRRSGVGGEVSMSWGGSEFRSETLYDRHFTPTGATVVFFASSGDTGGVNIYPSVSPYVVSAGGTTINRNTTGQFVSETGWSGSGGGASQYESRPAWQQAIAKIVGSRRGAPDFSFDADPRSGVSVYDSTSCQGYSGWMVFGGTSVAAPSLAGIVNSAGKFNSSSTSELTTIYSNMPNALDFRDITSGMAGSHSAGPGWDFVTGVGSNQGFNGK</sequence>
<feature type="active site" description="Charge relay system" evidence="1">
    <location>
        <position position="140"/>
    </location>
</feature>
<feature type="binding site" evidence="1">
    <location>
        <position position="364"/>
    </location>
    <ligand>
        <name>Ca(2+)</name>
        <dbReference type="ChEBI" id="CHEBI:29108"/>
    </ligand>
</feature>
<keyword evidence="1" id="KW-0720">Serine protease</keyword>
<feature type="domain" description="Peptidase S53" evidence="2">
    <location>
        <begin position="58"/>
        <end position="393"/>
    </location>
</feature>
<dbReference type="InterPro" id="IPR030400">
    <property type="entry name" value="Sedolisin_dom"/>
</dbReference>
<keyword evidence="1" id="KW-0106">Calcium</keyword>
<comment type="caution">
    <text evidence="3">The sequence shown here is derived from an EMBL/GenBank/DDBJ whole genome shotgun (WGS) entry which is preliminary data.</text>
</comment>
<evidence type="ECO:0000256" key="1">
    <source>
        <dbReference type="PROSITE-ProRule" id="PRU01032"/>
    </source>
</evidence>
<feature type="active site" description="Charge relay system" evidence="1">
    <location>
        <position position="324"/>
    </location>
</feature>
<dbReference type="GO" id="GO:0046872">
    <property type="term" value="F:metal ion binding"/>
    <property type="evidence" value="ECO:0007669"/>
    <property type="project" value="UniProtKB-UniRule"/>
</dbReference>
<evidence type="ECO:0000259" key="2">
    <source>
        <dbReference type="PROSITE" id="PS51695"/>
    </source>
</evidence>
<dbReference type="SUPFAM" id="SSF52743">
    <property type="entry name" value="Subtilisin-like"/>
    <property type="match status" value="1"/>
</dbReference>
<dbReference type="Gene3D" id="3.40.50.200">
    <property type="entry name" value="Peptidase S8/S53 domain"/>
    <property type="match status" value="1"/>
</dbReference>
<feature type="active site" description="Charge relay system" evidence="1">
    <location>
        <position position="144"/>
    </location>
</feature>
<keyword evidence="4" id="KW-1185">Reference proteome</keyword>
<feature type="binding site" evidence="1">
    <location>
        <position position="377"/>
    </location>
    <ligand>
        <name>Ca(2+)</name>
        <dbReference type="ChEBI" id="CHEBI:29108"/>
    </ligand>
</feature>
<feature type="binding site" evidence="1">
    <location>
        <position position="379"/>
    </location>
    <ligand>
        <name>Ca(2+)</name>
        <dbReference type="ChEBI" id="CHEBI:29108"/>
    </ligand>
</feature>
<dbReference type="PROSITE" id="PS51695">
    <property type="entry name" value="SEDOLISIN"/>
    <property type="match status" value="1"/>
</dbReference>
<dbReference type="EMBL" id="RBZV01000007">
    <property type="protein sequence ID" value="RKP46325.1"/>
    <property type="molecule type" value="Genomic_DNA"/>
</dbReference>
<keyword evidence="1" id="KW-0378">Hydrolase</keyword>
<dbReference type="GO" id="GO:0008240">
    <property type="term" value="F:tripeptidyl-peptidase activity"/>
    <property type="evidence" value="ECO:0007669"/>
    <property type="project" value="TreeGrafter"/>
</dbReference>
<keyword evidence="1" id="KW-0645">Protease</keyword>
<dbReference type="GO" id="GO:0004252">
    <property type="term" value="F:serine-type endopeptidase activity"/>
    <property type="evidence" value="ECO:0007669"/>
    <property type="project" value="UniProtKB-UniRule"/>
</dbReference>